<dbReference type="PANTHER" id="PTHR43547:SF2">
    <property type="entry name" value="HYBRID SIGNAL TRANSDUCTION HISTIDINE KINASE C"/>
    <property type="match status" value="1"/>
</dbReference>
<dbReference type="PANTHER" id="PTHR43547">
    <property type="entry name" value="TWO-COMPONENT HISTIDINE KINASE"/>
    <property type="match status" value="1"/>
</dbReference>
<dbReference type="CDD" id="cd00075">
    <property type="entry name" value="HATPase"/>
    <property type="match status" value="1"/>
</dbReference>
<dbReference type="Pfam" id="PF00512">
    <property type="entry name" value="HisKA"/>
    <property type="match status" value="1"/>
</dbReference>
<dbReference type="InterPro" id="IPR003661">
    <property type="entry name" value="HisK_dim/P_dom"/>
</dbReference>
<evidence type="ECO:0000256" key="4">
    <source>
        <dbReference type="SAM" id="Coils"/>
    </source>
</evidence>
<sequence>MKEKILNFIKSKLFSKELQQLENLKEENRKLKKELKKQKIMNSFKDEVISAISHEFKNPISIINGYIETILESNLPPQTQQKFLNKIQKNTTRLSELIDRLYLITKLENKKLKPSFSTFKLDLLIKDLIQSFDEERISLNLTPTTITADKKLIEIVLSNLISNALKYSKKEITINLNEKYLEVIDKGLGIDKQNIEMIKQKFFRIAKNDWDNSLGLGLAIVEHILKLHHTHLEIESEKGKGSKFYFDITSLKDKEHPQQ</sequence>
<evidence type="ECO:0000259" key="5">
    <source>
        <dbReference type="PROSITE" id="PS50109"/>
    </source>
</evidence>
<dbReference type="SMART" id="SM00388">
    <property type="entry name" value="HisKA"/>
    <property type="match status" value="1"/>
</dbReference>
<evidence type="ECO:0000256" key="3">
    <source>
        <dbReference type="ARBA" id="ARBA00022553"/>
    </source>
</evidence>
<dbReference type="GO" id="GO:0000155">
    <property type="term" value="F:phosphorelay sensor kinase activity"/>
    <property type="evidence" value="ECO:0007669"/>
    <property type="project" value="InterPro"/>
</dbReference>
<reference evidence="6" key="3">
    <citation type="submission" date="2019-06" db="EMBL/GenBank/DDBJ databases">
        <title>A comparative analysis of the Nautiliaceae.</title>
        <authorList>
            <person name="Grosche A."/>
            <person name="Smedile F."/>
            <person name="Vetriani C."/>
        </authorList>
    </citation>
    <scope>NUCLEOTIDE SEQUENCE</scope>
    <source>
        <strain evidence="6">TB6</strain>
    </source>
</reference>
<evidence type="ECO:0000256" key="1">
    <source>
        <dbReference type="ARBA" id="ARBA00000085"/>
    </source>
</evidence>
<feature type="coiled-coil region" evidence="4">
    <location>
        <begin position="14"/>
        <end position="41"/>
    </location>
</feature>
<evidence type="ECO:0000313" key="8">
    <source>
        <dbReference type="Proteomes" id="UP000272781"/>
    </source>
</evidence>
<proteinExistence type="predicted"/>
<dbReference type="CDD" id="cd00082">
    <property type="entry name" value="HisKA"/>
    <property type="match status" value="1"/>
</dbReference>
<dbReference type="InterPro" id="IPR036097">
    <property type="entry name" value="HisK_dim/P_sf"/>
</dbReference>
<dbReference type="InterPro" id="IPR003594">
    <property type="entry name" value="HATPase_dom"/>
</dbReference>
<dbReference type="Gene3D" id="1.10.287.130">
    <property type="match status" value="1"/>
</dbReference>
<name>A0AAJ4RCP6_9BACT</name>
<dbReference type="SMART" id="SM00387">
    <property type="entry name" value="HATPase_c"/>
    <property type="match status" value="1"/>
</dbReference>
<dbReference type="InterPro" id="IPR005467">
    <property type="entry name" value="His_kinase_dom"/>
</dbReference>
<dbReference type="AlphaFoldDB" id="A0AAJ4RCP6"/>
<keyword evidence="4" id="KW-0175">Coiled coil</keyword>
<dbReference type="Proteomes" id="UP000298805">
    <property type="component" value="Chromosome"/>
</dbReference>
<dbReference type="Pfam" id="PF02518">
    <property type="entry name" value="HATPase_c"/>
    <property type="match status" value="1"/>
</dbReference>
<dbReference type="EC" id="2.7.13.3" evidence="2"/>
<dbReference type="PROSITE" id="PS50109">
    <property type="entry name" value="HIS_KIN"/>
    <property type="match status" value="1"/>
</dbReference>
<evidence type="ECO:0000313" key="9">
    <source>
        <dbReference type="Proteomes" id="UP000298805"/>
    </source>
</evidence>
<accession>A0AAJ4RCP6</accession>
<evidence type="ECO:0000313" key="6">
    <source>
        <dbReference type="EMBL" id="QCI27880.1"/>
    </source>
</evidence>
<comment type="catalytic activity">
    <reaction evidence="1">
        <text>ATP + protein L-histidine = ADP + protein N-phospho-L-histidine.</text>
        <dbReference type="EC" id="2.7.13.3"/>
    </reaction>
</comment>
<keyword evidence="9" id="KW-1185">Reference proteome</keyword>
<dbReference type="Gene3D" id="3.30.565.10">
    <property type="entry name" value="Histidine kinase-like ATPase, C-terminal domain"/>
    <property type="match status" value="1"/>
</dbReference>
<dbReference type="SUPFAM" id="SSF55874">
    <property type="entry name" value="ATPase domain of HSP90 chaperone/DNA topoisomerase II/histidine kinase"/>
    <property type="match status" value="1"/>
</dbReference>
<dbReference type="EMBL" id="CP027432">
    <property type="protein sequence ID" value="QCI27880.1"/>
    <property type="molecule type" value="Genomic_DNA"/>
</dbReference>
<protein>
    <recommendedName>
        <fullName evidence="2">histidine kinase</fullName>
        <ecNumber evidence="2">2.7.13.3</ecNumber>
    </recommendedName>
</protein>
<dbReference type="InterPro" id="IPR036890">
    <property type="entry name" value="HATPase_C_sf"/>
</dbReference>
<organism evidence="7 8">
    <name type="scientific">Caminibacter pacificus</name>
    <dbReference type="NCBI Taxonomy" id="1424653"/>
    <lineage>
        <taxon>Bacteria</taxon>
        <taxon>Pseudomonadati</taxon>
        <taxon>Campylobacterota</taxon>
        <taxon>Epsilonproteobacteria</taxon>
        <taxon>Nautiliales</taxon>
        <taxon>Nautiliaceae</taxon>
        <taxon>Caminibacter</taxon>
    </lineage>
</organism>
<evidence type="ECO:0000313" key="7">
    <source>
        <dbReference type="EMBL" id="ROR39942.1"/>
    </source>
</evidence>
<reference evidence="9" key="1">
    <citation type="submission" date="2018-03" db="EMBL/GenBank/DDBJ databases">
        <title>A comparative analysis of the Nautiliaceae.</title>
        <authorList>
            <person name="Grosche A."/>
            <person name="Smedile F."/>
            <person name="Vetriani C."/>
        </authorList>
    </citation>
    <scope>NUCLEOTIDE SEQUENCE [LARGE SCALE GENOMIC DNA]</scope>
    <source>
        <strain evidence="9">TB6</strain>
    </source>
</reference>
<dbReference type="Proteomes" id="UP000272781">
    <property type="component" value="Unassembled WGS sequence"/>
</dbReference>
<keyword evidence="6" id="KW-0418">Kinase</keyword>
<reference evidence="7 8" key="2">
    <citation type="submission" date="2018-11" db="EMBL/GenBank/DDBJ databases">
        <title>Genomic Encyclopedia of Type Strains, Phase IV (KMG-IV): sequencing the most valuable type-strain genomes for metagenomic binning, comparative biology and taxonomic classification.</title>
        <authorList>
            <person name="Goeker M."/>
        </authorList>
    </citation>
    <scope>NUCLEOTIDE SEQUENCE [LARGE SCALE GENOMIC DNA]</scope>
    <source>
        <strain evidence="7 8">DSM 27783</strain>
    </source>
</reference>
<keyword evidence="6" id="KW-0808">Transferase</keyword>
<dbReference type="RefSeq" id="WP_123352327.1">
    <property type="nucleotide sequence ID" value="NZ_CP027432.2"/>
</dbReference>
<dbReference type="SUPFAM" id="SSF47384">
    <property type="entry name" value="Homodimeric domain of signal transducing histidine kinase"/>
    <property type="match status" value="1"/>
</dbReference>
<dbReference type="InterPro" id="IPR004358">
    <property type="entry name" value="Sig_transdc_His_kin-like_C"/>
</dbReference>
<keyword evidence="3" id="KW-0597">Phosphoprotein</keyword>
<evidence type="ECO:0000256" key="2">
    <source>
        <dbReference type="ARBA" id="ARBA00012438"/>
    </source>
</evidence>
<dbReference type="EMBL" id="RJVK01000002">
    <property type="protein sequence ID" value="ROR39942.1"/>
    <property type="molecule type" value="Genomic_DNA"/>
</dbReference>
<dbReference type="PRINTS" id="PR00344">
    <property type="entry name" value="BCTRLSENSOR"/>
</dbReference>
<gene>
    <name evidence="6" type="ORF">C6V80_02535</name>
    <name evidence="7" type="ORF">EDC58_0921</name>
</gene>
<feature type="domain" description="Histidine kinase" evidence="5">
    <location>
        <begin position="51"/>
        <end position="252"/>
    </location>
</feature>